<dbReference type="Proteomes" id="UP000028990">
    <property type="component" value="Unassembled WGS sequence"/>
</dbReference>
<dbReference type="AlphaFoldDB" id="A0A091E2Q6"/>
<organism evidence="1 2">
    <name type="scientific">Fukomys damarensis</name>
    <name type="common">Damaraland mole rat</name>
    <name type="synonym">Cryptomys damarensis</name>
    <dbReference type="NCBI Taxonomy" id="885580"/>
    <lineage>
        <taxon>Eukaryota</taxon>
        <taxon>Metazoa</taxon>
        <taxon>Chordata</taxon>
        <taxon>Craniata</taxon>
        <taxon>Vertebrata</taxon>
        <taxon>Euteleostomi</taxon>
        <taxon>Mammalia</taxon>
        <taxon>Eutheria</taxon>
        <taxon>Euarchontoglires</taxon>
        <taxon>Glires</taxon>
        <taxon>Rodentia</taxon>
        <taxon>Hystricomorpha</taxon>
        <taxon>Bathyergidae</taxon>
        <taxon>Fukomys</taxon>
    </lineage>
</organism>
<accession>A0A091E2Q6</accession>
<gene>
    <name evidence="1" type="ORF">H920_00989</name>
</gene>
<sequence>MGGEDLVEVEEHKEACAGHVTLDPLPPPPAAVTLLSWATPLLNRPDNQCGDCVTQQFVNGGKKVYGKNCCIYWSHKPVVYLRTLDVISESPTISETTRELKDEQELSYELVMKVDSEGVIAESCKDKVASKNGFETETTIAIDTNRAEKIFHQEHLNPAPWFYLEGGKKVACEPFNEIWRDYCPSPFLGGYAGIEEETVVQE</sequence>
<reference evidence="1 2" key="1">
    <citation type="submission" date="2013-11" db="EMBL/GenBank/DDBJ databases">
        <title>The Damaraland mole rat (Fukomys damarensis) genome and evolution of African mole rats.</title>
        <authorList>
            <person name="Gladyshev V.N."/>
            <person name="Fang X."/>
        </authorList>
    </citation>
    <scope>NUCLEOTIDE SEQUENCE [LARGE SCALE GENOMIC DNA]</scope>
    <source>
        <tissue evidence="1">Liver</tissue>
    </source>
</reference>
<name>A0A091E2Q6_FUKDA</name>
<evidence type="ECO:0000313" key="1">
    <source>
        <dbReference type="EMBL" id="KFO37612.1"/>
    </source>
</evidence>
<keyword evidence="2" id="KW-1185">Reference proteome</keyword>
<dbReference type="EMBL" id="KN120773">
    <property type="protein sequence ID" value="KFO37612.1"/>
    <property type="molecule type" value="Genomic_DNA"/>
</dbReference>
<proteinExistence type="predicted"/>
<evidence type="ECO:0000313" key="2">
    <source>
        <dbReference type="Proteomes" id="UP000028990"/>
    </source>
</evidence>
<protein>
    <submittedName>
        <fullName evidence="1">Uncharacterized protein</fullName>
    </submittedName>
</protein>